<keyword evidence="3 12" id="KW-0158">Chromosome</keyword>
<reference evidence="14 15" key="1">
    <citation type="submission" date="2024-11" db="EMBL/GenBank/DDBJ databases">
        <title>Chromosome-level genome assembly of the freshwater bivalve Anodonta woodiana.</title>
        <authorList>
            <person name="Chen X."/>
        </authorList>
    </citation>
    <scope>NUCLEOTIDE SEQUENCE [LARGE SCALE GENOMIC DNA]</scope>
    <source>
        <strain evidence="14">MN2024</strain>
        <tissue evidence="14">Gills</tissue>
    </source>
</reference>
<comment type="subcellular location">
    <subcellularLocation>
        <location evidence="12">Nucleus</location>
    </subcellularLocation>
    <subcellularLocation>
        <location evidence="12">Chromosome</location>
        <location evidence="12">Centromere</location>
        <location evidence="12">Kinetochore</location>
    </subcellularLocation>
</comment>
<evidence type="ECO:0000256" key="1">
    <source>
        <dbReference type="ARBA" id="ARBA00007804"/>
    </source>
</evidence>
<evidence type="ECO:0000313" key="14">
    <source>
        <dbReference type="EMBL" id="KAL3876528.1"/>
    </source>
</evidence>
<evidence type="ECO:0000256" key="3">
    <source>
        <dbReference type="ARBA" id="ARBA00022454"/>
    </source>
</evidence>
<dbReference type="Pfam" id="PF08286">
    <property type="entry name" value="Spc24"/>
    <property type="match status" value="1"/>
</dbReference>
<dbReference type="Proteomes" id="UP001634394">
    <property type="component" value="Unassembled WGS sequence"/>
</dbReference>
<dbReference type="AlphaFoldDB" id="A0ABD3WTG9"/>
<comment type="similarity">
    <text evidence="1 12">Belongs to the SPC24 family.</text>
</comment>
<dbReference type="CDD" id="cd11565">
    <property type="entry name" value="RWD_Spc24"/>
    <property type="match status" value="1"/>
</dbReference>
<dbReference type="GO" id="GO:0000776">
    <property type="term" value="C:kinetochore"/>
    <property type="evidence" value="ECO:0007669"/>
    <property type="project" value="UniProtKB-KW"/>
</dbReference>
<evidence type="ECO:0000256" key="2">
    <source>
        <dbReference type="ARBA" id="ARBA00013690"/>
    </source>
</evidence>
<keyword evidence="15" id="KW-1185">Reference proteome</keyword>
<keyword evidence="9 12" id="KW-0131">Cell cycle</keyword>
<name>A0ABD3WTG9_SINWO</name>
<keyword evidence="5 12" id="KW-0498">Mitosis</keyword>
<evidence type="ECO:0000256" key="13">
    <source>
        <dbReference type="SAM" id="Coils"/>
    </source>
</evidence>
<dbReference type="PANTHER" id="PTHR22142">
    <property type="match status" value="1"/>
</dbReference>
<comment type="function">
    <text evidence="11">Acts as a component of the essential kinetochore-associated NDC80 complex, which is required for chromosome segregation and spindle checkpoint activity. Required for kinetochore integrity and the organization of stable microtubule binding sites in the outer plate of the kinetochore. The NDC80 complex synergistically enhances the affinity of the SKA1 complex for microtubules and may allow the NDC80 complex to track depolymerizing microtubules.</text>
</comment>
<comment type="subunit">
    <text evidence="12">Component of the NDC80 complex.</text>
</comment>
<keyword evidence="4 12" id="KW-0132">Cell division</keyword>
<dbReference type="PANTHER" id="PTHR22142:SF2">
    <property type="entry name" value="KINETOCHORE PROTEIN SPC24"/>
    <property type="match status" value="1"/>
</dbReference>
<dbReference type="EMBL" id="JBJQND010000005">
    <property type="protein sequence ID" value="KAL3876528.1"/>
    <property type="molecule type" value="Genomic_DNA"/>
</dbReference>
<evidence type="ECO:0000256" key="5">
    <source>
        <dbReference type="ARBA" id="ARBA00022776"/>
    </source>
</evidence>
<evidence type="ECO:0000256" key="12">
    <source>
        <dbReference type="RuleBase" id="RU368011"/>
    </source>
</evidence>
<dbReference type="GO" id="GO:0005634">
    <property type="term" value="C:nucleus"/>
    <property type="evidence" value="ECO:0007669"/>
    <property type="project" value="UniProtKB-SubCell"/>
</dbReference>
<sequence>MSYEEVLKHSEELLTVFANDKLEEELLKKIKTALTEIHGIRRKLNEKIKLEIQAFLEEADKESLQLQQLKDEGKIDRRVEEQRKEVEESQQQQHKLVKECEEMIKTLEKSQQDQIRLQEELQQIQINTTQALPEMRYIVNLFSNLTGITWHFDSSEDKLEGFTCSKSDVKPFSFDSTKVSPFFISNYLWDMIEEDW</sequence>
<keyword evidence="7 13" id="KW-0175">Coiled coil</keyword>
<keyword evidence="8 12" id="KW-0539">Nucleus</keyword>
<gene>
    <name evidence="14" type="ORF">ACJMK2_034369</name>
</gene>
<evidence type="ECO:0000256" key="8">
    <source>
        <dbReference type="ARBA" id="ARBA00023242"/>
    </source>
</evidence>
<evidence type="ECO:0000256" key="6">
    <source>
        <dbReference type="ARBA" id="ARBA00022838"/>
    </source>
</evidence>
<evidence type="ECO:0000256" key="10">
    <source>
        <dbReference type="ARBA" id="ARBA00023328"/>
    </source>
</evidence>
<evidence type="ECO:0000313" key="15">
    <source>
        <dbReference type="Proteomes" id="UP001634394"/>
    </source>
</evidence>
<evidence type="ECO:0000256" key="9">
    <source>
        <dbReference type="ARBA" id="ARBA00023306"/>
    </source>
</evidence>
<evidence type="ECO:0000256" key="7">
    <source>
        <dbReference type="ARBA" id="ARBA00023054"/>
    </source>
</evidence>
<dbReference type="GO" id="GO:0051301">
    <property type="term" value="P:cell division"/>
    <property type="evidence" value="ECO:0007669"/>
    <property type="project" value="UniProtKB-UniRule"/>
</dbReference>
<accession>A0ABD3WTG9</accession>
<feature type="coiled-coil region" evidence="13">
    <location>
        <begin position="52"/>
        <end position="127"/>
    </location>
</feature>
<protein>
    <recommendedName>
        <fullName evidence="2 12">Kinetochore protein Spc24</fullName>
    </recommendedName>
</protein>
<organism evidence="14 15">
    <name type="scientific">Sinanodonta woodiana</name>
    <name type="common">Chinese pond mussel</name>
    <name type="synonym">Anodonta woodiana</name>
    <dbReference type="NCBI Taxonomy" id="1069815"/>
    <lineage>
        <taxon>Eukaryota</taxon>
        <taxon>Metazoa</taxon>
        <taxon>Spiralia</taxon>
        <taxon>Lophotrochozoa</taxon>
        <taxon>Mollusca</taxon>
        <taxon>Bivalvia</taxon>
        <taxon>Autobranchia</taxon>
        <taxon>Heteroconchia</taxon>
        <taxon>Palaeoheterodonta</taxon>
        <taxon>Unionida</taxon>
        <taxon>Unionoidea</taxon>
        <taxon>Unionidae</taxon>
        <taxon>Unioninae</taxon>
        <taxon>Sinanodonta</taxon>
    </lineage>
</organism>
<keyword evidence="10 12" id="KW-0137">Centromere</keyword>
<dbReference type="Gene3D" id="3.30.160.570">
    <property type="entry name" value="Ncd80 complex, Spc24 subunit"/>
    <property type="match status" value="1"/>
</dbReference>
<proteinExistence type="inferred from homology"/>
<comment type="caution">
    <text evidence="14">The sequence shown here is derived from an EMBL/GenBank/DDBJ whole genome shotgun (WGS) entry which is preliminary data.</text>
</comment>
<evidence type="ECO:0000256" key="4">
    <source>
        <dbReference type="ARBA" id="ARBA00022618"/>
    </source>
</evidence>
<keyword evidence="6 12" id="KW-0995">Kinetochore</keyword>
<evidence type="ECO:0000256" key="11">
    <source>
        <dbReference type="ARBA" id="ARBA00045419"/>
    </source>
</evidence>
<dbReference type="InterPro" id="IPR013252">
    <property type="entry name" value="Ndc80_Spc24"/>
</dbReference>